<feature type="domain" description="Ig-like" evidence="6">
    <location>
        <begin position="37"/>
        <end position="89"/>
    </location>
</feature>
<gene>
    <name evidence="5" type="primary">IL12B</name>
    <name evidence="7" type="ORF">VZT92_006230</name>
</gene>
<dbReference type="PANTHER" id="PTHR48485:SF4">
    <property type="entry name" value="INTERLEUKIN-12 SUBUNIT BETA"/>
    <property type="match status" value="1"/>
</dbReference>
<dbReference type="PANTHER" id="PTHR48485">
    <property type="entry name" value="INTERLEUKIN-12 SUBUNIT BETA-RELATED"/>
    <property type="match status" value="1"/>
</dbReference>
<evidence type="ECO:0000256" key="5">
    <source>
        <dbReference type="RuleBase" id="RU281113"/>
    </source>
</evidence>
<comment type="subunit">
    <text evidence="5">Heterodimer with IL12A; disulfide-linked. The heterodimer is known as interleukin IL-12.</text>
</comment>
<sequence length="323" mass="36546">MCALFIMVLYAGLCYASSQDNIETLMDNVLVLRVPYGQSTMVYVNLSCGDAYENQPVVWKKDGEATEPALQGNQVTVLVEEMNGGNYTCHLGPGGDYLNHTLILIQVVPDNRTVILEEGSPDMGHIHCSTPNYKGSFHCTWRRTRLRTDASVLLVKAERNMENISCELDADGSGIHCQNANCPYKEDQHRISLTIYIRSASLLEAYAKVFYLREIVRPEQLSNLRISNGKMFSWSYPDSWEKPFTYFALQFQVKVVHKGSSCGSERPIMLNTIQETMYEVNVKTQKYVFCVRAQDKYTNGPFSHWSSCKVNKDDVVCITGPKL</sequence>
<dbReference type="InterPro" id="IPR007110">
    <property type="entry name" value="Ig-like_dom"/>
</dbReference>
<dbReference type="InterPro" id="IPR015528">
    <property type="entry name" value="IL-12_beta"/>
</dbReference>
<dbReference type="Pfam" id="PF10420">
    <property type="entry name" value="IL12p40_C"/>
    <property type="match status" value="1"/>
</dbReference>
<evidence type="ECO:0000256" key="1">
    <source>
        <dbReference type="ARBA" id="ARBA00022729"/>
    </source>
</evidence>
<accession>A0AAW1FS32</accession>
<feature type="chain" id="PRO_5043102111" description="Interleukin-12 subunit beta" evidence="5">
    <location>
        <begin position="17"/>
        <end position="323"/>
    </location>
</feature>
<dbReference type="GO" id="GO:0004896">
    <property type="term" value="F:cytokine receptor activity"/>
    <property type="evidence" value="ECO:0007669"/>
    <property type="project" value="UniProtKB-UniRule"/>
</dbReference>
<keyword evidence="1 5" id="KW-0732">Signal</keyword>
<evidence type="ECO:0000313" key="7">
    <source>
        <dbReference type="EMBL" id="KAK9536454.1"/>
    </source>
</evidence>
<dbReference type="PROSITE" id="PS50835">
    <property type="entry name" value="IG_LIKE"/>
    <property type="match status" value="1"/>
</dbReference>
<keyword evidence="5" id="KW-0202">Cytokine</keyword>
<dbReference type="InterPro" id="IPR036116">
    <property type="entry name" value="FN3_sf"/>
</dbReference>
<dbReference type="InterPro" id="IPR003961">
    <property type="entry name" value="FN3_dom"/>
</dbReference>
<dbReference type="SUPFAM" id="SSF49265">
    <property type="entry name" value="Fibronectin type III"/>
    <property type="match status" value="2"/>
</dbReference>
<protein>
    <recommendedName>
        <fullName evidence="5">Interleukin-12 subunit beta</fullName>
        <shortName evidence="5">IL-12B</shortName>
    </recommendedName>
    <alternativeName>
        <fullName evidence="5">Cytotoxic lymphocyte maturation factor 40 kDa subunit</fullName>
    </alternativeName>
    <alternativeName>
        <fullName evidence="5">IL-12 subunit p40</fullName>
    </alternativeName>
</protein>
<organism evidence="7 8">
    <name type="scientific">Zoarces viviparus</name>
    <name type="common">Viviparous eelpout</name>
    <name type="synonym">Blennius viviparus</name>
    <dbReference type="NCBI Taxonomy" id="48416"/>
    <lineage>
        <taxon>Eukaryota</taxon>
        <taxon>Metazoa</taxon>
        <taxon>Chordata</taxon>
        <taxon>Craniata</taxon>
        <taxon>Vertebrata</taxon>
        <taxon>Euteleostomi</taxon>
        <taxon>Actinopterygii</taxon>
        <taxon>Neopterygii</taxon>
        <taxon>Teleostei</taxon>
        <taxon>Neoteleostei</taxon>
        <taxon>Acanthomorphata</taxon>
        <taxon>Eupercaria</taxon>
        <taxon>Perciformes</taxon>
        <taxon>Cottioidei</taxon>
        <taxon>Zoarcales</taxon>
        <taxon>Zoarcidae</taxon>
        <taxon>Zoarcinae</taxon>
        <taxon>Zoarces</taxon>
    </lineage>
</organism>
<evidence type="ECO:0000256" key="4">
    <source>
        <dbReference type="ARBA" id="ARBA00023319"/>
    </source>
</evidence>
<name>A0AAW1FS32_ZOAVI</name>
<comment type="caution">
    <text evidence="7">The sequence shown here is derived from an EMBL/GenBank/DDBJ whole genome shotgun (WGS) entry which is preliminary data.</text>
</comment>
<comment type="subcellular location">
    <subcellularLocation>
        <location evidence="5">Secreted</location>
    </subcellularLocation>
</comment>
<dbReference type="EMBL" id="JBCEZU010000045">
    <property type="protein sequence ID" value="KAK9536454.1"/>
    <property type="molecule type" value="Genomic_DNA"/>
</dbReference>
<dbReference type="InterPro" id="IPR013783">
    <property type="entry name" value="Ig-like_fold"/>
</dbReference>
<dbReference type="PIRSF" id="PIRSF038007">
    <property type="entry name" value="IL_12_beta"/>
    <property type="match status" value="1"/>
</dbReference>
<dbReference type="Proteomes" id="UP001488805">
    <property type="component" value="Unassembled WGS sequence"/>
</dbReference>
<keyword evidence="3 5" id="KW-0325">Glycoprotein</keyword>
<feature type="signal peptide" evidence="5">
    <location>
        <begin position="1"/>
        <end position="16"/>
    </location>
</feature>
<reference evidence="7 8" key="1">
    <citation type="journal article" date="2024" name="Genome Biol. Evol.">
        <title>Chromosome-level genome assembly of the viviparous eelpout Zoarces viviparus.</title>
        <authorList>
            <person name="Fuhrmann N."/>
            <person name="Brasseur M.V."/>
            <person name="Bakowski C.E."/>
            <person name="Podsiadlowski L."/>
            <person name="Prost S."/>
            <person name="Krehenwinkel H."/>
            <person name="Mayer C."/>
        </authorList>
    </citation>
    <scope>NUCLEOTIDE SEQUENCE [LARGE SCALE GENOMIC DNA]</scope>
    <source>
        <strain evidence="7">NO-MEL_2022_Ind0_liver</strain>
    </source>
</reference>
<dbReference type="CDD" id="cd00063">
    <property type="entry name" value="FN3"/>
    <property type="match status" value="1"/>
</dbReference>
<keyword evidence="2" id="KW-1015">Disulfide bond</keyword>
<dbReference type="GO" id="GO:0005615">
    <property type="term" value="C:extracellular space"/>
    <property type="evidence" value="ECO:0007669"/>
    <property type="project" value="UniProtKB-KW"/>
</dbReference>
<keyword evidence="8" id="KW-1185">Reference proteome</keyword>
<dbReference type="PRINTS" id="PR01928">
    <property type="entry name" value="INTRLEUKN12B"/>
</dbReference>
<evidence type="ECO:0000256" key="2">
    <source>
        <dbReference type="ARBA" id="ARBA00023157"/>
    </source>
</evidence>
<keyword evidence="4 5" id="KW-0393">Immunoglobulin domain</keyword>
<dbReference type="InterPro" id="IPR050676">
    <property type="entry name" value="IL-12"/>
</dbReference>
<evidence type="ECO:0000256" key="3">
    <source>
        <dbReference type="ARBA" id="ARBA00023180"/>
    </source>
</evidence>
<dbReference type="AlphaFoldDB" id="A0AAW1FS32"/>
<proteinExistence type="inferred from homology"/>
<dbReference type="InterPro" id="IPR019482">
    <property type="entry name" value="IL-12_beta_cen-dom"/>
</dbReference>
<evidence type="ECO:0000259" key="6">
    <source>
        <dbReference type="PROSITE" id="PS50835"/>
    </source>
</evidence>
<comment type="similarity">
    <text evidence="5">Belongs to the IL-12B family.</text>
</comment>
<dbReference type="Gene3D" id="2.60.40.10">
    <property type="entry name" value="Immunoglobulins"/>
    <property type="match status" value="2"/>
</dbReference>
<dbReference type="GO" id="GO:0005125">
    <property type="term" value="F:cytokine activity"/>
    <property type="evidence" value="ECO:0007669"/>
    <property type="project" value="UniProtKB-KW"/>
</dbReference>
<keyword evidence="5" id="KW-0964">Secreted</keyword>
<evidence type="ECO:0000313" key="8">
    <source>
        <dbReference type="Proteomes" id="UP001488805"/>
    </source>
</evidence>